<proteinExistence type="predicted"/>
<gene>
    <name evidence="10" type="ORF">C8E02_1087</name>
</gene>
<evidence type="ECO:0000256" key="2">
    <source>
        <dbReference type="ARBA" id="ARBA00022475"/>
    </source>
</evidence>
<comment type="caution">
    <text evidence="10">The sequence shown here is derived from an EMBL/GenBank/DDBJ whole genome shotgun (WGS) entry which is preliminary data.</text>
</comment>
<evidence type="ECO:0000256" key="8">
    <source>
        <dbReference type="ARBA" id="ARBA00023136"/>
    </source>
</evidence>
<dbReference type="PANTHER" id="PTHR42781:SF4">
    <property type="entry name" value="SPERMIDINE_PUTRESCINE IMPORT ATP-BINDING PROTEIN POTA"/>
    <property type="match status" value="1"/>
</dbReference>
<evidence type="ECO:0000256" key="6">
    <source>
        <dbReference type="ARBA" id="ARBA00023004"/>
    </source>
</evidence>
<evidence type="ECO:0000256" key="7">
    <source>
        <dbReference type="ARBA" id="ARBA00023065"/>
    </source>
</evidence>
<keyword evidence="3" id="KW-0410">Iron transport</keyword>
<dbReference type="GO" id="GO:0005524">
    <property type="term" value="F:ATP binding"/>
    <property type="evidence" value="ECO:0007669"/>
    <property type="project" value="UniProtKB-KW"/>
</dbReference>
<keyword evidence="5 10" id="KW-0067">ATP-binding</keyword>
<dbReference type="InterPro" id="IPR003593">
    <property type="entry name" value="AAA+_ATPase"/>
</dbReference>
<protein>
    <submittedName>
        <fullName evidence="10">Molybdate transport system ATP-binding protein</fullName>
    </submittedName>
</protein>
<dbReference type="Proteomes" id="UP000279384">
    <property type="component" value="Unassembled WGS sequence"/>
</dbReference>
<dbReference type="InterPro" id="IPR050093">
    <property type="entry name" value="ABC_SmlMolc_Importer"/>
</dbReference>
<evidence type="ECO:0000259" key="9">
    <source>
        <dbReference type="PROSITE" id="PS50893"/>
    </source>
</evidence>
<dbReference type="RefSeq" id="WP_120809931.1">
    <property type="nucleotide sequence ID" value="NZ_RBID01000011.1"/>
</dbReference>
<evidence type="ECO:0000313" key="10">
    <source>
        <dbReference type="EMBL" id="RKQ61317.1"/>
    </source>
</evidence>
<keyword evidence="4" id="KW-0547">Nucleotide-binding</keyword>
<dbReference type="Gene3D" id="3.40.50.300">
    <property type="entry name" value="P-loop containing nucleotide triphosphate hydrolases"/>
    <property type="match status" value="1"/>
</dbReference>
<dbReference type="GO" id="GO:0016020">
    <property type="term" value="C:membrane"/>
    <property type="evidence" value="ECO:0007669"/>
    <property type="project" value="InterPro"/>
</dbReference>
<evidence type="ECO:0000256" key="5">
    <source>
        <dbReference type="ARBA" id="ARBA00022840"/>
    </source>
</evidence>
<dbReference type="InterPro" id="IPR003439">
    <property type="entry name" value="ABC_transporter-like_ATP-bd"/>
</dbReference>
<keyword evidence="7" id="KW-0406">Ion transport</keyword>
<keyword evidence="6" id="KW-0408">Iron</keyword>
<evidence type="ECO:0000256" key="1">
    <source>
        <dbReference type="ARBA" id="ARBA00022448"/>
    </source>
</evidence>
<dbReference type="PROSITE" id="PS50893">
    <property type="entry name" value="ABC_TRANSPORTER_2"/>
    <property type="match status" value="1"/>
</dbReference>
<accession>A0A495BIZ5</accession>
<evidence type="ECO:0000256" key="3">
    <source>
        <dbReference type="ARBA" id="ARBA00022496"/>
    </source>
</evidence>
<dbReference type="EMBL" id="RBID01000011">
    <property type="protein sequence ID" value="RKQ61317.1"/>
    <property type="molecule type" value="Genomic_DNA"/>
</dbReference>
<feature type="domain" description="ABC transporter" evidence="9">
    <location>
        <begin position="1"/>
        <end position="231"/>
    </location>
</feature>
<keyword evidence="2" id="KW-1003">Cell membrane</keyword>
<organism evidence="10 11">
    <name type="scientific">Vogesella indigofera</name>
    <name type="common">Pseudomonas indigofera</name>
    <dbReference type="NCBI Taxonomy" id="45465"/>
    <lineage>
        <taxon>Bacteria</taxon>
        <taxon>Pseudomonadati</taxon>
        <taxon>Pseudomonadota</taxon>
        <taxon>Betaproteobacteria</taxon>
        <taxon>Neisseriales</taxon>
        <taxon>Chromobacteriaceae</taxon>
        <taxon>Vogesella</taxon>
    </lineage>
</organism>
<dbReference type="InterPro" id="IPR027417">
    <property type="entry name" value="P-loop_NTPase"/>
</dbReference>
<dbReference type="PANTHER" id="PTHR42781">
    <property type="entry name" value="SPERMIDINE/PUTRESCINE IMPORT ATP-BINDING PROTEIN POTA"/>
    <property type="match status" value="1"/>
</dbReference>
<sequence>MIEFSLQKTRHGANGQLQLDVAATLAAGSFTVLSGASGAGKTTLLRLLAGLEAADSGWLQVNGADWLRGGHSLPVQQRRIGMVFQDYALFPHLSVADNIAFGAARGERALVQELLELCGLAALARQYPAQLSGGQKQRVALARALAMRPTLLLLDEPLSALDHGLRRELQRMLRDMHQRFALTTVMVSHDLGEIFAVADQVLQLEHGRISAQGTPAQVFLQTPRDSSRIALHGEVLACQPADVMWRVTVLVAGELVEVLLSAQDAATLSAGQRIRLSAGALQPG</sequence>
<dbReference type="Pfam" id="PF00005">
    <property type="entry name" value="ABC_tran"/>
    <property type="match status" value="1"/>
</dbReference>
<dbReference type="SMART" id="SM00382">
    <property type="entry name" value="AAA"/>
    <property type="match status" value="1"/>
</dbReference>
<dbReference type="GO" id="GO:0015408">
    <property type="term" value="F:ABC-type ferric iron transporter activity"/>
    <property type="evidence" value="ECO:0007669"/>
    <property type="project" value="InterPro"/>
</dbReference>
<reference evidence="10 11" key="1">
    <citation type="submission" date="2018-10" db="EMBL/GenBank/DDBJ databases">
        <title>Genomic Encyclopedia of Type Strains, Phase IV (KMG-IV): sequencing the most valuable type-strain genomes for metagenomic binning, comparative biology and taxonomic classification.</title>
        <authorList>
            <person name="Goeker M."/>
        </authorList>
    </citation>
    <scope>NUCLEOTIDE SEQUENCE [LARGE SCALE GENOMIC DNA]</scope>
    <source>
        <strain evidence="10 11">DSM 3303</strain>
    </source>
</reference>
<evidence type="ECO:0000313" key="11">
    <source>
        <dbReference type="Proteomes" id="UP000279384"/>
    </source>
</evidence>
<dbReference type="SUPFAM" id="SSF52540">
    <property type="entry name" value="P-loop containing nucleoside triphosphate hydrolases"/>
    <property type="match status" value="1"/>
</dbReference>
<keyword evidence="8" id="KW-0472">Membrane</keyword>
<dbReference type="GO" id="GO:0016887">
    <property type="term" value="F:ATP hydrolysis activity"/>
    <property type="evidence" value="ECO:0007669"/>
    <property type="project" value="InterPro"/>
</dbReference>
<dbReference type="AlphaFoldDB" id="A0A495BIZ5"/>
<dbReference type="PROSITE" id="PS00211">
    <property type="entry name" value="ABC_TRANSPORTER_1"/>
    <property type="match status" value="1"/>
</dbReference>
<evidence type="ECO:0000256" key="4">
    <source>
        <dbReference type="ARBA" id="ARBA00022741"/>
    </source>
</evidence>
<name>A0A495BIZ5_VOGIN</name>
<dbReference type="InterPro" id="IPR017871">
    <property type="entry name" value="ABC_transporter-like_CS"/>
</dbReference>
<keyword evidence="1" id="KW-0813">Transport</keyword>
<dbReference type="InterPro" id="IPR015853">
    <property type="entry name" value="ABC_transpr_FbpC"/>
</dbReference>
<dbReference type="CDD" id="cd03259">
    <property type="entry name" value="ABC_Carb_Solutes_like"/>
    <property type="match status" value="1"/>
</dbReference>